<evidence type="ECO:0000313" key="6">
    <source>
        <dbReference type="Proteomes" id="UP000515860"/>
    </source>
</evidence>
<dbReference type="InterPro" id="IPR014710">
    <property type="entry name" value="RmlC-like_jellyroll"/>
</dbReference>
<dbReference type="Gene3D" id="1.10.10.60">
    <property type="entry name" value="Homeodomain-like"/>
    <property type="match status" value="2"/>
</dbReference>
<dbReference type="InterPro" id="IPR009057">
    <property type="entry name" value="Homeodomain-like_sf"/>
</dbReference>
<dbReference type="SMART" id="SM00342">
    <property type="entry name" value="HTH_ARAC"/>
    <property type="match status" value="1"/>
</dbReference>
<keyword evidence="6" id="KW-1185">Reference proteome</keyword>
<dbReference type="GO" id="GO:0003700">
    <property type="term" value="F:DNA-binding transcription factor activity"/>
    <property type="evidence" value="ECO:0007669"/>
    <property type="project" value="InterPro"/>
</dbReference>
<dbReference type="PANTHER" id="PTHR43280:SF28">
    <property type="entry name" value="HTH-TYPE TRANSCRIPTIONAL ACTIVATOR RHAS"/>
    <property type="match status" value="1"/>
</dbReference>
<proteinExistence type="predicted"/>
<evidence type="ECO:0000259" key="4">
    <source>
        <dbReference type="PROSITE" id="PS01124"/>
    </source>
</evidence>
<dbReference type="InterPro" id="IPR037923">
    <property type="entry name" value="HTH-like"/>
</dbReference>
<feature type="domain" description="HTH araC/xylS-type" evidence="4">
    <location>
        <begin position="191"/>
        <end position="288"/>
    </location>
</feature>
<dbReference type="InterPro" id="IPR018060">
    <property type="entry name" value="HTH_AraC"/>
</dbReference>
<dbReference type="PROSITE" id="PS01124">
    <property type="entry name" value="HTH_ARAC_FAMILY_2"/>
    <property type="match status" value="1"/>
</dbReference>
<keyword evidence="2" id="KW-0238">DNA-binding</keyword>
<dbReference type="EMBL" id="CP060635">
    <property type="protein sequence ID" value="QNM08546.1"/>
    <property type="molecule type" value="Genomic_DNA"/>
</dbReference>
<dbReference type="SUPFAM" id="SSF51215">
    <property type="entry name" value="Regulatory protein AraC"/>
    <property type="match status" value="1"/>
</dbReference>
<dbReference type="PANTHER" id="PTHR43280">
    <property type="entry name" value="ARAC-FAMILY TRANSCRIPTIONAL REGULATOR"/>
    <property type="match status" value="1"/>
</dbReference>
<reference evidence="5 6" key="1">
    <citation type="submission" date="2020-08" db="EMBL/GenBank/DDBJ databases">
        <authorList>
            <person name="Liu C."/>
            <person name="Sun Q."/>
        </authorList>
    </citation>
    <scope>NUCLEOTIDE SEQUENCE [LARGE SCALE GENOMIC DNA]</scope>
    <source>
        <strain evidence="5 6">NSJ-29</strain>
    </source>
</reference>
<dbReference type="RefSeq" id="WP_249328788.1">
    <property type="nucleotide sequence ID" value="NZ_CP060635.1"/>
</dbReference>
<evidence type="ECO:0000256" key="1">
    <source>
        <dbReference type="ARBA" id="ARBA00023015"/>
    </source>
</evidence>
<accession>A0A7G9GCL4</accession>
<gene>
    <name evidence="5" type="ORF">H9Q79_17075</name>
</gene>
<keyword evidence="3" id="KW-0804">Transcription</keyword>
<name>A0A7G9GCL4_9FIRM</name>
<evidence type="ECO:0000256" key="3">
    <source>
        <dbReference type="ARBA" id="ARBA00023163"/>
    </source>
</evidence>
<dbReference type="KEGG" id="whj:H9Q79_17075"/>
<dbReference type="GO" id="GO:0043565">
    <property type="term" value="F:sequence-specific DNA binding"/>
    <property type="evidence" value="ECO:0007669"/>
    <property type="project" value="InterPro"/>
</dbReference>
<organism evidence="5 6">
    <name type="scientific">Wansuia hejianensis</name>
    <dbReference type="NCBI Taxonomy" id="2763667"/>
    <lineage>
        <taxon>Bacteria</taxon>
        <taxon>Bacillati</taxon>
        <taxon>Bacillota</taxon>
        <taxon>Clostridia</taxon>
        <taxon>Lachnospirales</taxon>
        <taxon>Lachnospiraceae</taxon>
        <taxon>Wansuia</taxon>
    </lineage>
</organism>
<dbReference type="Gene3D" id="2.60.120.10">
    <property type="entry name" value="Jelly Rolls"/>
    <property type="match status" value="1"/>
</dbReference>
<sequence>MPTAINWKDEYFVSKERIVLTNHEISIPGIRLLATHKIQNAILPLIPHYHENAFEFTLVVKGSMSFYTDHKEYSVPGGSVFVSFPDEIHSTNDIPISLNHQYWIQVDISNPRNFLYLNEDTALELIHDLSSISRHVVATDNKEIRRAIEKAFQLCQISGHHRQAAAYLLIFLELLIASSQESRYHRSPDIEKAVTYIREHITEELSLDDLARLSNLSTSQFKQKFRHVVGISPRNYINEKKISHSKKLLMEGHSVTDVAMNLSFNSSSYFSTVFKKYTMKTPYQYISEHRVNK</sequence>
<dbReference type="Pfam" id="PF02311">
    <property type="entry name" value="AraC_binding"/>
    <property type="match status" value="1"/>
</dbReference>
<dbReference type="Proteomes" id="UP000515860">
    <property type="component" value="Chromosome"/>
</dbReference>
<evidence type="ECO:0000256" key="2">
    <source>
        <dbReference type="ARBA" id="ARBA00023125"/>
    </source>
</evidence>
<keyword evidence="1" id="KW-0805">Transcription regulation</keyword>
<protein>
    <submittedName>
        <fullName evidence="5">Helix-turn-helix transcriptional regulator</fullName>
    </submittedName>
</protein>
<dbReference type="InterPro" id="IPR003313">
    <property type="entry name" value="AraC-bd"/>
</dbReference>
<dbReference type="Pfam" id="PF12833">
    <property type="entry name" value="HTH_18"/>
    <property type="match status" value="1"/>
</dbReference>
<dbReference type="SUPFAM" id="SSF46689">
    <property type="entry name" value="Homeodomain-like"/>
    <property type="match status" value="2"/>
</dbReference>
<evidence type="ECO:0000313" key="5">
    <source>
        <dbReference type="EMBL" id="QNM08546.1"/>
    </source>
</evidence>
<dbReference type="AlphaFoldDB" id="A0A7G9GCL4"/>